<dbReference type="CDD" id="cd00009">
    <property type="entry name" value="AAA"/>
    <property type="match status" value="1"/>
</dbReference>
<dbReference type="InterPro" id="IPR018312">
    <property type="entry name" value="Chromosome_initiator_DnaA_CS"/>
</dbReference>
<evidence type="ECO:0000313" key="11">
    <source>
        <dbReference type="EMBL" id="WXL29034.1"/>
    </source>
</evidence>
<dbReference type="EMBL" id="CP148067">
    <property type="protein sequence ID" value="WXL29034.1"/>
    <property type="molecule type" value="Genomic_DNA"/>
</dbReference>
<evidence type="ECO:0000259" key="10">
    <source>
        <dbReference type="SMART" id="SM00760"/>
    </source>
</evidence>
<evidence type="ECO:0000256" key="8">
    <source>
        <dbReference type="RuleBase" id="RU004227"/>
    </source>
</evidence>
<dbReference type="PANTHER" id="PTHR30050:SF2">
    <property type="entry name" value="CHROMOSOMAL REPLICATION INITIATOR PROTEIN DNAA"/>
    <property type="match status" value="1"/>
</dbReference>
<evidence type="ECO:0000256" key="5">
    <source>
        <dbReference type="ARBA" id="ARBA00023121"/>
    </source>
</evidence>
<keyword evidence="5" id="KW-0446">Lipid-binding</keyword>
<keyword evidence="1" id="KW-0963">Cytoplasm</keyword>
<dbReference type="InterPro" id="IPR013317">
    <property type="entry name" value="DnaA_dom"/>
</dbReference>
<protein>
    <recommendedName>
        <fullName evidence="7">Chromosomal replication initiator protein DnaA</fullName>
    </recommendedName>
</protein>
<keyword evidence="3 7" id="KW-0547">Nucleotide-binding</keyword>
<name>A0ABZ2RV95_9BACT</name>
<dbReference type="NCBIfam" id="NF001154">
    <property type="entry name" value="PRK00149.3-3"/>
    <property type="match status" value="1"/>
</dbReference>
<proteinExistence type="inferred from homology"/>
<dbReference type="RefSeq" id="WP_338822625.1">
    <property type="nucleotide sequence ID" value="NZ_CP148067.1"/>
</dbReference>
<keyword evidence="2 7" id="KW-0235">DNA replication</keyword>
<reference evidence="11" key="1">
    <citation type="submission" date="2024-03" db="EMBL/GenBank/DDBJ databases">
        <title>Complete genome sequence of Mycoplasma felifaucium Z921 isolated from the trachea of a cheetah.</title>
        <authorList>
            <person name="Spergser J."/>
        </authorList>
    </citation>
    <scope>NUCLEOTIDE SEQUENCE [LARGE SCALE GENOMIC DNA]</scope>
    <source>
        <strain evidence="11">Z921</strain>
    </source>
</reference>
<dbReference type="Gene3D" id="3.40.50.300">
    <property type="entry name" value="P-loop containing nucleotide triphosphate hydrolases"/>
    <property type="match status" value="1"/>
</dbReference>
<dbReference type="Gene3D" id="1.10.1750.10">
    <property type="match status" value="1"/>
</dbReference>
<evidence type="ECO:0000256" key="3">
    <source>
        <dbReference type="ARBA" id="ARBA00022741"/>
    </source>
</evidence>
<dbReference type="InterPro" id="IPR027417">
    <property type="entry name" value="P-loop_NTPase"/>
</dbReference>
<evidence type="ECO:0000256" key="7">
    <source>
        <dbReference type="RuleBase" id="RU000577"/>
    </source>
</evidence>
<dbReference type="InterPro" id="IPR010921">
    <property type="entry name" value="Trp_repressor/repl_initiator"/>
</dbReference>
<dbReference type="SMART" id="SM00760">
    <property type="entry name" value="Bac_DnaA_C"/>
    <property type="match status" value="1"/>
</dbReference>
<dbReference type="PRINTS" id="PR00051">
    <property type="entry name" value="DNAA"/>
</dbReference>
<comment type="function">
    <text evidence="7">Plays an essential role in the initiation and regulation of chromosomal replication. ATP-DnaA binds to the origin of replication (oriC) to initiate formation of the DNA replication initiation complex once per cell cycle. Binds the DnaA box (a 9 base pair repeat at the origin) and separates the double-stranded (ds)DNA. Forms a right-handed helical filament on oriC DNA; dsDNA binds to the exterior of the filament while single-stranded (ss)DNA is stabiized in the filament's interior. The ATP-DnaA-oriC complex binds and stabilizes one strand of the AT-rich DNA unwinding element (DUE), permitting loading of DNA polymerase. After initiation quickly degrades to an ADP-DnaA complex that is not apt for DNA replication. Binds acidic phospholipids.</text>
</comment>
<dbReference type="Pfam" id="PF08299">
    <property type="entry name" value="Bac_DnaA_C"/>
    <property type="match status" value="1"/>
</dbReference>
<evidence type="ECO:0000259" key="9">
    <source>
        <dbReference type="SMART" id="SM00382"/>
    </source>
</evidence>
<dbReference type="Gene3D" id="1.10.8.60">
    <property type="match status" value="1"/>
</dbReference>
<dbReference type="PROSITE" id="PS01008">
    <property type="entry name" value="DNAA"/>
    <property type="match status" value="1"/>
</dbReference>
<sequence>MSINIKNEKEILMQSFTQTFLNILVSEINDPLMFKSFFSNLKIVNVEGSHVTIGTTVKLTSISAVASVYENSLNKALEETFEHPCTYGFEDMTTINSNKKKKEVSLIKSELFNSDINKNLTFENYVECDFNKEAIRVANYIIEGGREYVPIFIFGKSGLGKTHLMHAISNKLIEEGLKVKYINANSFSRDISVFLQENDQVKLKKIRDEFDESDVVLFDDFQSYGIGNKKATINLIFNILDYRISSKKLTIVCSDRPIYSLNNMFDQRLITRLSIGLQLEIKEPIQADLLKILNFMIDKNNLSPELWEKDAKQYIVRNYANSIRSLIGAVNRLKFYNTDIIKTNSKYTLTIVNSILKDIQQVKEKITPDMVIEYIAKYYKVSKKDILGKTRKKDVVLARHIAMWLIRSIIDVSLEQIGKIFGNRDHSTVTNAINKINKESDQGDSSLKRTISQISDELYKNK</sequence>
<comment type="similarity">
    <text evidence="8">Belongs to the DnaA family.</text>
</comment>
<dbReference type="InterPro" id="IPR020591">
    <property type="entry name" value="Chromosome_initiator_DnaA-like"/>
</dbReference>
<gene>
    <name evidence="11" type="primary">dnaA</name>
    <name evidence="11" type="ORF">WG617_00005</name>
</gene>
<dbReference type="CDD" id="cd06571">
    <property type="entry name" value="Bac_DnaA_C"/>
    <property type="match status" value="1"/>
</dbReference>
<dbReference type="PANTHER" id="PTHR30050">
    <property type="entry name" value="CHROMOSOMAL REPLICATION INITIATOR PROTEIN DNAA"/>
    <property type="match status" value="1"/>
</dbReference>
<dbReference type="Proteomes" id="UP001477443">
    <property type="component" value="Chromosome"/>
</dbReference>
<evidence type="ECO:0000256" key="1">
    <source>
        <dbReference type="ARBA" id="ARBA00022490"/>
    </source>
</evidence>
<evidence type="ECO:0000256" key="4">
    <source>
        <dbReference type="ARBA" id="ARBA00022840"/>
    </source>
</evidence>
<dbReference type="InterPro" id="IPR003593">
    <property type="entry name" value="AAA+_ATPase"/>
</dbReference>
<dbReference type="InterPro" id="IPR013159">
    <property type="entry name" value="DnaA_C"/>
</dbReference>
<evidence type="ECO:0000256" key="2">
    <source>
        <dbReference type="ARBA" id="ARBA00022705"/>
    </source>
</evidence>
<keyword evidence="4 7" id="KW-0067">ATP-binding</keyword>
<keyword evidence="12" id="KW-1185">Reference proteome</keyword>
<feature type="domain" description="AAA+ ATPase" evidence="9">
    <location>
        <begin position="147"/>
        <end position="279"/>
    </location>
</feature>
<feature type="domain" description="Chromosomal replication initiator DnaA C-terminal" evidence="10">
    <location>
        <begin position="367"/>
        <end position="436"/>
    </location>
</feature>
<accession>A0ABZ2RV95</accession>
<organism evidence="11 12">
    <name type="scientific">Mycoplasmopsis felifaucium</name>
    <dbReference type="NCBI Taxonomy" id="35768"/>
    <lineage>
        <taxon>Bacteria</taxon>
        <taxon>Bacillati</taxon>
        <taxon>Mycoplasmatota</taxon>
        <taxon>Mycoplasmoidales</taxon>
        <taxon>Metamycoplasmataceae</taxon>
        <taxon>Mycoplasmopsis</taxon>
    </lineage>
</organism>
<dbReference type="SUPFAM" id="SSF48295">
    <property type="entry name" value="TrpR-like"/>
    <property type="match status" value="1"/>
</dbReference>
<dbReference type="Pfam" id="PF00308">
    <property type="entry name" value="Bac_DnaA"/>
    <property type="match status" value="1"/>
</dbReference>
<dbReference type="SUPFAM" id="SSF52540">
    <property type="entry name" value="P-loop containing nucleoside triphosphate hydrolases"/>
    <property type="match status" value="1"/>
</dbReference>
<evidence type="ECO:0000256" key="6">
    <source>
        <dbReference type="ARBA" id="ARBA00023125"/>
    </source>
</evidence>
<evidence type="ECO:0000313" key="12">
    <source>
        <dbReference type="Proteomes" id="UP001477443"/>
    </source>
</evidence>
<dbReference type="SMART" id="SM00382">
    <property type="entry name" value="AAA"/>
    <property type="match status" value="1"/>
</dbReference>
<keyword evidence="6 7" id="KW-0238">DNA-binding</keyword>